<keyword evidence="9" id="KW-0229">DNA integration</keyword>
<keyword evidence="4" id="KW-0479">Metal-binding</keyword>
<dbReference type="PANTHER" id="PTHR42648:SF11">
    <property type="entry name" value="TRANSPOSON TY4-P GAG-POL POLYPROTEIN"/>
    <property type="match status" value="1"/>
</dbReference>
<evidence type="ECO:0000256" key="4">
    <source>
        <dbReference type="ARBA" id="ARBA00022723"/>
    </source>
</evidence>
<evidence type="ECO:0000256" key="3">
    <source>
        <dbReference type="ARBA" id="ARBA00022722"/>
    </source>
</evidence>
<dbReference type="GO" id="GO:0015074">
    <property type="term" value="P:DNA integration"/>
    <property type="evidence" value="ECO:0007669"/>
    <property type="project" value="UniProtKB-KW"/>
</dbReference>
<evidence type="ECO:0000256" key="5">
    <source>
        <dbReference type="ARBA" id="ARBA00022759"/>
    </source>
</evidence>
<comment type="catalytic activity">
    <reaction evidence="13">
        <text>DNA(n) + a 2'-deoxyribonucleoside 5'-triphosphate = DNA(n+1) + diphosphate</text>
        <dbReference type="Rhea" id="RHEA:22508"/>
        <dbReference type="Rhea" id="RHEA-COMP:17339"/>
        <dbReference type="Rhea" id="RHEA-COMP:17340"/>
        <dbReference type="ChEBI" id="CHEBI:33019"/>
        <dbReference type="ChEBI" id="CHEBI:61560"/>
        <dbReference type="ChEBI" id="CHEBI:173112"/>
        <dbReference type="EC" id="2.7.7.49"/>
    </reaction>
</comment>
<dbReference type="EMBL" id="LAVV01014781">
    <property type="protein sequence ID" value="KNZ44456.1"/>
    <property type="molecule type" value="Genomic_DNA"/>
</dbReference>
<dbReference type="Proteomes" id="UP000037035">
    <property type="component" value="Unassembled WGS sequence"/>
</dbReference>
<keyword evidence="3" id="KW-0540">Nuclease</keyword>
<dbReference type="InterPro" id="IPR001584">
    <property type="entry name" value="Integrase_cat-core"/>
</dbReference>
<protein>
    <recommendedName>
        <fullName evidence="15">Integrase catalytic domain-containing protein</fullName>
    </recommendedName>
</protein>
<dbReference type="PROSITE" id="PS50994">
    <property type="entry name" value="INTEGRASE"/>
    <property type="match status" value="1"/>
</dbReference>
<evidence type="ECO:0000256" key="8">
    <source>
        <dbReference type="ARBA" id="ARBA00022884"/>
    </source>
</evidence>
<gene>
    <name evidence="16" type="ORF">VP01_9159g1</name>
</gene>
<evidence type="ECO:0000256" key="14">
    <source>
        <dbReference type="ARBA" id="ARBA00049244"/>
    </source>
</evidence>
<evidence type="ECO:0000313" key="16">
    <source>
        <dbReference type="EMBL" id="KNZ44456.1"/>
    </source>
</evidence>
<dbReference type="GO" id="GO:0003887">
    <property type="term" value="F:DNA-directed DNA polymerase activity"/>
    <property type="evidence" value="ECO:0007669"/>
    <property type="project" value="UniProtKB-KW"/>
</dbReference>
<comment type="caution">
    <text evidence="16">The sequence shown here is derived from an EMBL/GenBank/DDBJ whole genome shotgun (WGS) entry which is preliminary data.</text>
</comment>
<organism evidence="16 17">
    <name type="scientific">Puccinia sorghi</name>
    <dbReference type="NCBI Taxonomy" id="27349"/>
    <lineage>
        <taxon>Eukaryota</taxon>
        <taxon>Fungi</taxon>
        <taxon>Dikarya</taxon>
        <taxon>Basidiomycota</taxon>
        <taxon>Pucciniomycotina</taxon>
        <taxon>Pucciniomycetes</taxon>
        <taxon>Pucciniales</taxon>
        <taxon>Pucciniaceae</taxon>
        <taxon>Puccinia</taxon>
    </lineage>
</organism>
<reference evidence="16 17" key="1">
    <citation type="submission" date="2015-08" db="EMBL/GenBank/DDBJ databases">
        <title>Next Generation Sequencing and Analysis of the Genome of Puccinia sorghi L Schw, the Causal Agent of Maize Common Rust.</title>
        <authorList>
            <person name="Rochi L."/>
            <person name="Burguener G."/>
            <person name="Darino M."/>
            <person name="Turjanski A."/>
            <person name="Kreff E."/>
            <person name="Dieguez M.J."/>
            <person name="Sacco F."/>
        </authorList>
    </citation>
    <scope>NUCLEOTIDE SEQUENCE [LARGE SCALE GENOMIC DNA]</scope>
    <source>
        <strain evidence="16 17">RO10H11247</strain>
    </source>
</reference>
<name>A0A0L6U7I5_9BASI</name>
<evidence type="ECO:0000256" key="10">
    <source>
        <dbReference type="ARBA" id="ARBA00022918"/>
    </source>
</evidence>
<dbReference type="Gene3D" id="3.30.420.10">
    <property type="entry name" value="Ribonuclease H-like superfamily/Ribonuclease H"/>
    <property type="match status" value="1"/>
</dbReference>
<keyword evidence="2" id="KW-0548">Nucleotidyltransferase</keyword>
<keyword evidence="11" id="KW-0239">DNA-directed DNA polymerase</keyword>
<evidence type="ECO:0000256" key="2">
    <source>
        <dbReference type="ARBA" id="ARBA00022695"/>
    </source>
</evidence>
<keyword evidence="5" id="KW-0255">Endonuclease</keyword>
<dbReference type="GO" id="GO:0004519">
    <property type="term" value="F:endonuclease activity"/>
    <property type="evidence" value="ECO:0007669"/>
    <property type="project" value="UniProtKB-KW"/>
</dbReference>
<keyword evidence="8" id="KW-0694">RNA-binding</keyword>
<feature type="domain" description="Integrase catalytic" evidence="15">
    <location>
        <begin position="30"/>
        <end position="104"/>
    </location>
</feature>
<evidence type="ECO:0000256" key="12">
    <source>
        <dbReference type="ARBA" id="ARBA00023172"/>
    </source>
</evidence>
<keyword evidence="12" id="KW-0233">DNA recombination</keyword>
<dbReference type="AlphaFoldDB" id="A0A0L6U7I5"/>
<evidence type="ECO:0000256" key="6">
    <source>
        <dbReference type="ARBA" id="ARBA00022801"/>
    </source>
</evidence>
<dbReference type="GO" id="GO:0046872">
    <property type="term" value="F:metal ion binding"/>
    <property type="evidence" value="ECO:0007669"/>
    <property type="project" value="UniProtKB-KW"/>
</dbReference>
<dbReference type="InterPro" id="IPR039537">
    <property type="entry name" value="Retrotran_Ty1/copia-like"/>
</dbReference>
<dbReference type="InterPro" id="IPR036397">
    <property type="entry name" value="RNaseH_sf"/>
</dbReference>
<proteinExistence type="predicted"/>
<dbReference type="GO" id="GO:0003723">
    <property type="term" value="F:RNA binding"/>
    <property type="evidence" value="ECO:0007669"/>
    <property type="project" value="UniProtKB-KW"/>
</dbReference>
<dbReference type="InterPro" id="IPR012337">
    <property type="entry name" value="RNaseH-like_sf"/>
</dbReference>
<dbReference type="GO" id="GO:0032196">
    <property type="term" value="P:transposition"/>
    <property type="evidence" value="ECO:0007669"/>
    <property type="project" value="UniProtKB-KW"/>
</dbReference>
<dbReference type="GO" id="GO:0005634">
    <property type="term" value="C:nucleus"/>
    <property type="evidence" value="ECO:0007669"/>
    <property type="project" value="UniProtKB-ARBA"/>
</dbReference>
<keyword evidence="1" id="KW-0815">Transposition</keyword>
<evidence type="ECO:0000313" key="17">
    <source>
        <dbReference type="Proteomes" id="UP000037035"/>
    </source>
</evidence>
<keyword evidence="7" id="KW-0460">Magnesium</keyword>
<dbReference type="OrthoDB" id="422540at2759"/>
<dbReference type="GO" id="GO:0016787">
    <property type="term" value="F:hydrolase activity"/>
    <property type="evidence" value="ECO:0007669"/>
    <property type="project" value="UniProtKB-KW"/>
</dbReference>
<comment type="catalytic activity">
    <reaction evidence="14">
        <text>DNA(n) + a 2'-deoxyribonucleoside 5'-triphosphate = DNA(n+1) + diphosphate</text>
        <dbReference type="Rhea" id="RHEA:22508"/>
        <dbReference type="Rhea" id="RHEA-COMP:17339"/>
        <dbReference type="Rhea" id="RHEA-COMP:17340"/>
        <dbReference type="ChEBI" id="CHEBI:33019"/>
        <dbReference type="ChEBI" id="CHEBI:61560"/>
        <dbReference type="ChEBI" id="CHEBI:173112"/>
        <dbReference type="EC" id="2.7.7.7"/>
    </reaction>
</comment>
<evidence type="ECO:0000256" key="13">
    <source>
        <dbReference type="ARBA" id="ARBA00048173"/>
    </source>
</evidence>
<keyword evidence="11" id="KW-0808">Transferase</keyword>
<dbReference type="VEuPathDB" id="FungiDB:VP01_9159g1"/>
<evidence type="ECO:0000256" key="9">
    <source>
        <dbReference type="ARBA" id="ARBA00022908"/>
    </source>
</evidence>
<dbReference type="SUPFAM" id="SSF53098">
    <property type="entry name" value="Ribonuclease H-like"/>
    <property type="match status" value="1"/>
</dbReference>
<dbReference type="GO" id="GO:0006310">
    <property type="term" value="P:DNA recombination"/>
    <property type="evidence" value="ECO:0007669"/>
    <property type="project" value="UniProtKB-KW"/>
</dbReference>
<evidence type="ECO:0000256" key="1">
    <source>
        <dbReference type="ARBA" id="ARBA00022578"/>
    </source>
</evidence>
<evidence type="ECO:0000256" key="7">
    <source>
        <dbReference type="ARBA" id="ARBA00022842"/>
    </source>
</evidence>
<keyword evidence="6" id="KW-0378">Hydrolase</keyword>
<keyword evidence="10" id="KW-0695">RNA-directed DNA polymerase</keyword>
<dbReference type="GO" id="GO:0003964">
    <property type="term" value="F:RNA-directed DNA polymerase activity"/>
    <property type="evidence" value="ECO:0007669"/>
    <property type="project" value="UniProtKB-KW"/>
</dbReference>
<dbReference type="PANTHER" id="PTHR42648">
    <property type="entry name" value="TRANSPOSASE, PUTATIVE-RELATED"/>
    <property type="match status" value="1"/>
</dbReference>
<keyword evidence="17" id="KW-1185">Reference proteome</keyword>
<accession>A0A0L6U7I5</accession>
<sequence>MGIPLKNIISYEACALGKITKASFKSKNQQAKRPFEELHLDLIGPISPTSREGDKYILTVVDRNMRYCSAARINQKSDVFSTLSTILNFKAKRFGNYPSVLHSDISISCLPWLPNLTTISCIKLESIALMHSHCAVCTVTVCTVTVPKNLNMKICGVWMVAWLEHAACQLQAVEQVFSCSDVQLEFSLSFFLSSIYCRFRL</sequence>
<evidence type="ECO:0000256" key="11">
    <source>
        <dbReference type="ARBA" id="ARBA00022932"/>
    </source>
</evidence>
<evidence type="ECO:0000259" key="15">
    <source>
        <dbReference type="PROSITE" id="PS50994"/>
    </source>
</evidence>